<dbReference type="AlphaFoldDB" id="A0A2H1VN26"/>
<accession>A0A2H1VN26</accession>
<organism evidence="1">
    <name type="scientific">Spodoptera frugiperda</name>
    <name type="common">Fall armyworm</name>
    <dbReference type="NCBI Taxonomy" id="7108"/>
    <lineage>
        <taxon>Eukaryota</taxon>
        <taxon>Metazoa</taxon>
        <taxon>Ecdysozoa</taxon>
        <taxon>Arthropoda</taxon>
        <taxon>Hexapoda</taxon>
        <taxon>Insecta</taxon>
        <taxon>Pterygota</taxon>
        <taxon>Neoptera</taxon>
        <taxon>Endopterygota</taxon>
        <taxon>Lepidoptera</taxon>
        <taxon>Glossata</taxon>
        <taxon>Ditrysia</taxon>
        <taxon>Noctuoidea</taxon>
        <taxon>Noctuidae</taxon>
        <taxon>Amphipyrinae</taxon>
        <taxon>Spodoptera</taxon>
    </lineage>
</organism>
<sequence length="74" mass="7926">MTSSTLDKAEGSVRFLLSKNHPVPSPPLSRSLGYAILLAEALKLISTASSGSNGTVILTKYDRKSQCYCKVPNI</sequence>
<proteinExistence type="predicted"/>
<gene>
    <name evidence="1" type="ORF">SFRICE_000252</name>
</gene>
<reference evidence="1" key="1">
    <citation type="submission" date="2016-07" db="EMBL/GenBank/DDBJ databases">
        <authorList>
            <person name="Bretaudeau A."/>
        </authorList>
    </citation>
    <scope>NUCLEOTIDE SEQUENCE</scope>
    <source>
        <strain evidence="1">Rice</strain>
        <tissue evidence="1">Whole body</tissue>
    </source>
</reference>
<name>A0A2H1VN26_SPOFR</name>
<protein>
    <submittedName>
        <fullName evidence="1">SFRICE_000252</fullName>
    </submittedName>
</protein>
<evidence type="ECO:0000313" key="1">
    <source>
        <dbReference type="EMBL" id="SOQ42208.1"/>
    </source>
</evidence>
<dbReference type="EMBL" id="ODYU01003434">
    <property type="protein sequence ID" value="SOQ42208.1"/>
    <property type="molecule type" value="Genomic_DNA"/>
</dbReference>